<evidence type="ECO:0000313" key="4">
    <source>
        <dbReference type="Proteomes" id="UP001487040"/>
    </source>
</evidence>
<keyword evidence="2" id="KW-0812">Transmembrane</keyword>
<keyword evidence="2" id="KW-0472">Membrane</keyword>
<dbReference type="NCBIfam" id="TIGR01673">
    <property type="entry name" value="holin_LLH"/>
    <property type="match status" value="1"/>
</dbReference>
<evidence type="ECO:0000256" key="2">
    <source>
        <dbReference type="SAM" id="Phobius"/>
    </source>
</evidence>
<reference evidence="3 4" key="1">
    <citation type="submission" date="2023-05" db="EMBL/GenBank/DDBJ databases">
        <authorList>
            <person name="Wen Q.N."/>
        </authorList>
    </citation>
    <scope>NUCLEOTIDE SEQUENCE [LARGE SCALE GENOMIC DNA]</scope>
</reference>
<dbReference type="Proteomes" id="UP001487040">
    <property type="component" value="Segment"/>
</dbReference>
<name>A0AAX3XGC1_9CAUD</name>
<keyword evidence="2" id="KW-1133">Transmembrane helix</keyword>
<gene>
    <name evidence="3" type="ORF">LFP01_00021</name>
</gene>
<sequence length="154" mass="16373">MEVNSIANVITAVAVATLPIIITYLSKWLEGNKQAETLVSVLPTLAKDTVVAMQKLGVTEAIEGEVKKSHAVQIVKQALANLGFTNTDETTLKNAIEAAYAQLKADGTLDAYPQAKPTDDTQPEIAKAEATLANLKEQEATAQKQLDALKGAQN</sequence>
<protein>
    <submittedName>
        <fullName evidence="3">Holin</fullName>
    </submittedName>
</protein>
<evidence type="ECO:0000256" key="1">
    <source>
        <dbReference type="SAM" id="Coils"/>
    </source>
</evidence>
<feature type="coiled-coil region" evidence="1">
    <location>
        <begin position="125"/>
        <end position="152"/>
    </location>
</feature>
<evidence type="ECO:0000313" key="3">
    <source>
        <dbReference type="EMBL" id="WIU42471.1"/>
    </source>
</evidence>
<dbReference type="InterPro" id="IPR010026">
    <property type="entry name" value="Phage_holin_LL-H"/>
</dbReference>
<keyword evidence="4" id="KW-1185">Reference proteome</keyword>
<organism evidence="3 4">
    <name type="scientific">Lactobacillus phage LFP01</name>
    <dbReference type="NCBI Taxonomy" id="3051505"/>
    <lineage>
        <taxon>Viruses</taxon>
        <taxon>Duplodnaviria</taxon>
        <taxon>Heunggongvirae</taxon>
        <taxon>Uroviricota</taxon>
        <taxon>Caudoviricetes</taxon>
    </lineage>
</organism>
<proteinExistence type="predicted"/>
<accession>A0AAX3XGC1</accession>
<dbReference type="EMBL" id="OR048821">
    <property type="protein sequence ID" value="WIU42471.1"/>
    <property type="molecule type" value="Genomic_DNA"/>
</dbReference>
<keyword evidence="1" id="KW-0175">Coiled coil</keyword>
<feature type="transmembrane region" description="Helical" evidence="2">
    <location>
        <begin position="6"/>
        <end position="25"/>
    </location>
</feature>
<dbReference type="Pfam" id="PF09682">
    <property type="entry name" value="Phage_holin_6_1"/>
    <property type="match status" value="1"/>
</dbReference>